<dbReference type="Proteomes" id="UP000291832">
    <property type="component" value="Unassembled WGS sequence"/>
</dbReference>
<name>A0A4Q7TZG2_9MICO</name>
<keyword evidence="3" id="KW-1185">Reference proteome</keyword>
<reference evidence="2 3" key="1">
    <citation type="journal article" date="2015" name="Stand. Genomic Sci.">
        <title>Genomic Encyclopedia of Bacterial and Archaeal Type Strains, Phase III: the genomes of soil and plant-associated and newly described type strains.</title>
        <authorList>
            <person name="Whitman W.B."/>
            <person name="Woyke T."/>
            <person name="Klenk H.P."/>
            <person name="Zhou Y."/>
            <person name="Lilburn T.G."/>
            <person name="Beck B.J."/>
            <person name="De Vos P."/>
            <person name="Vandamme P."/>
            <person name="Eisen J.A."/>
            <person name="Garrity G."/>
            <person name="Hugenholtz P."/>
            <person name="Kyrpides N.C."/>
        </authorList>
    </citation>
    <scope>NUCLEOTIDE SEQUENCE [LARGE SCALE GENOMIC DNA]</scope>
    <source>
        <strain evidence="2 3">RF6</strain>
    </source>
</reference>
<protein>
    <submittedName>
        <fullName evidence="2">Uncharacterized protein</fullName>
    </submittedName>
</protein>
<gene>
    <name evidence="2" type="ORF">EV139_1800</name>
</gene>
<dbReference type="EMBL" id="SHKI01000004">
    <property type="protein sequence ID" value="RZT66363.1"/>
    <property type="molecule type" value="Genomic_DNA"/>
</dbReference>
<evidence type="ECO:0000313" key="2">
    <source>
        <dbReference type="EMBL" id="RZT66363.1"/>
    </source>
</evidence>
<accession>A0A4Q7TZG2</accession>
<dbReference type="OrthoDB" id="5076396at2"/>
<dbReference type="AlphaFoldDB" id="A0A4Q7TZG2"/>
<proteinExistence type="predicted"/>
<comment type="caution">
    <text evidence="2">The sequence shown here is derived from an EMBL/GenBank/DDBJ whole genome shotgun (WGS) entry which is preliminary data.</text>
</comment>
<feature type="region of interest" description="Disordered" evidence="1">
    <location>
        <begin position="1"/>
        <end position="31"/>
    </location>
</feature>
<sequence>MSADDEHSAVPEFSWGDAEIPDDATVQYGDGSGNEDYRTCSTCGGDCEPEPAGVDGLGARVAFVCPEHGLHSIVDPFADRR</sequence>
<evidence type="ECO:0000256" key="1">
    <source>
        <dbReference type="SAM" id="MobiDB-lite"/>
    </source>
</evidence>
<evidence type="ECO:0000313" key="3">
    <source>
        <dbReference type="Proteomes" id="UP000291832"/>
    </source>
</evidence>
<dbReference type="RefSeq" id="WP_130453957.1">
    <property type="nucleotide sequence ID" value="NZ_QYAG01000001.1"/>
</dbReference>
<organism evidence="2 3">
    <name type="scientific">Leucobacter luti</name>
    <dbReference type="NCBI Taxonomy" id="340320"/>
    <lineage>
        <taxon>Bacteria</taxon>
        <taxon>Bacillati</taxon>
        <taxon>Actinomycetota</taxon>
        <taxon>Actinomycetes</taxon>
        <taxon>Micrococcales</taxon>
        <taxon>Microbacteriaceae</taxon>
        <taxon>Leucobacter</taxon>
    </lineage>
</organism>